<dbReference type="InterPro" id="IPR047104">
    <property type="entry name" value="BLTP1_N"/>
</dbReference>
<evidence type="ECO:0000259" key="2">
    <source>
        <dbReference type="Pfam" id="PF20413"/>
    </source>
</evidence>
<feature type="transmembrane region" description="Helical" evidence="1">
    <location>
        <begin position="29"/>
        <end position="49"/>
    </location>
</feature>
<dbReference type="GO" id="GO:0048488">
    <property type="term" value="P:synaptic vesicle endocytosis"/>
    <property type="evidence" value="ECO:0007669"/>
    <property type="project" value="TreeGrafter"/>
</dbReference>
<dbReference type="OMA" id="MHIIKGS"/>
<accession>A0A915K762</accession>
<dbReference type="PANTHER" id="PTHR31640:SF1">
    <property type="entry name" value="BRIDGE-LIKE LIPID TRANSFER PROTEIN FAMILY MEMBER 1"/>
    <property type="match status" value="1"/>
</dbReference>
<proteinExistence type="predicted"/>
<reference evidence="4" key="1">
    <citation type="submission" date="2022-11" db="UniProtKB">
        <authorList>
            <consortium name="WormBaseParasite"/>
        </authorList>
    </citation>
    <scope>IDENTIFICATION</scope>
</reference>
<keyword evidence="1" id="KW-0472">Membrane</keyword>
<dbReference type="InterPro" id="IPR033616">
    <property type="entry name" value="BLTP1"/>
</dbReference>
<name>A0A915K762_ROMCU</name>
<protein>
    <submittedName>
        <fullName evidence="4">Bridge-like lipid transfer protein family member 1 N-terminal domain-containing protein</fullName>
    </submittedName>
</protein>
<keyword evidence="3" id="KW-1185">Reference proteome</keyword>
<dbReference type="PANTHER" id="PTHR31640">
    <property type="entry name" value="TRANSMEMBRANE PROTEIN KIAA1109"/>
    <property type="match status" value="1"/>
</dbReference>
<evidence type="ECO:0000313" key="3">
    <source>
        <dbReference type="Proteomes" id="UP000887565"/>
    </source>
</evidence>
<organism evidence="3 4">
    <name type="scientific">Romanomermis culicivorax</name>
    <name type="common">Nematode worm</name>
    <dbReference type="NCBI Taxonomy" id="13658"/>
    <lineage>
        <taxon>Eukaryota</taxon>
        <taxon>Metazoa</taxon>
        <taxon>Ecdysozoa</taxon>
        <taxon>Nematoda</taxon>
        <taxon>Enoplea</taxon>
        <taxon>Dorylaimia</taxon>
        <taxon>Mermithida</taxon>
        <taxon>Mermithoidea</taxon>
        <taxon>Mermithidae</taxon>
        <taxon>Romanomermis</taxon>
    </lineage>
</organism>
<dbReference type="Proteomes" id="UP000887565">
    <property type="component" value="Unplaced"/>
</dbReference>
<dbReference type="Pfam" id="PF20413">
    <property type="entry name" value="BLTP1_N"/>
    <property type="match status" value="1"/>
</dbReference>
<dbReference type="GO" id="GO:0098793">
    <property type="term" value="C:presynapse"/>
    <property type="evidence" value="ECO:0007669"/>
    <property type="project" value="GOC"/>
</dbReference>
<dbReference type="WBParaSite" id="nRc.2.0.1.t34178-RA">
    <property type="protein sequence ID" value="nRc.2.0.1.t34178-RA"/>
    <property type="gene ID" value="nRc.2.0.1.g34178"/>
</dbReference>
<feature type="domain" description="Bridge-like lipid transfer protein family member 1 N-terminal" evidence="2">
    <location>
        <begin position="18"/>
        <end position="664"/>
    </location>
</feature>
<sequence length="1321" mass="150344">MTLSIGAQSGHVNSSTNPFDDFKWDFNSAQLFGALLCGIIWCTFLTFYNSRFTGFIVTRLVNRFLLPNRKDCYVKFGSFSFSSLSGKIMFREFIYADHNMTVRIQDGFFHFRFWLPYSDDQSPPIKKFSNDPRLLPASKCRVSMHLNGLEVHAYNWLSRYARISRLFHLGGFSLEDLDKLLGEGGLPTATHFLDRYELRKLIPTVHLHVSSGHCAFGNKFMPSTLTVDFEALNSNYTTTRSSNDVDLFMHIFKGTCENFKMSFVKTPDFCRSDKYEKPPRIMGEGFVILQTSTLGFYHYQDEVAIVPLDRRRLHYVTDDVQAAWGTNVSLGKGTVISYGPWADVQRLKAFKFFFPEDFQVWPMTPRPGPGKKRLFTKYELKVNLLSDATLDLLFMRSDVPNAIHINFVKGSANTGSWAEVVLPWRIDENGCATQIQGQLLMFDSSTSLEYRHFLSGETLSFSAILGYPRAWFEHHCWEFLIKISKARLKFLYAHKSFLQDLINEWIKDSDYDDPNCFVPYTYVFDVKIDDFELTLLCNDKNWIDTSSQAEENCYIGLKGENLVFNSSLPFVKFYQSVYDLKNYLTCENLRAKFYLPDQHLLKHDLQALYESSLVQNHGCTLKQDLWSNAAKGADGWFDCWAAPTVSLSISYVYHSMLKGKEQNKPISQLYSVNHKTVDLSSMDPDLMTIDIELGSSVVFLSAAMIKFIFIMKGNYLGECNKFTDIQLHSHATVKQMFGQFLGMTEISKNTLDDRKKKTNAGMTAAIEELDLRNFRPFNVKLSLTLHDVQGHVLTQGLKSDSHCPVVFTDQFVFELDKNFDECLIQLSIAPVLLHNVNPNSEDSNRPPSTKKLFVEEGLNLGYQHGVQLFILTGTFNVQCKYRFVNNGAKKFCCKETTHICTQGMNLPYPKNLVEVYYRPKIWQNFTIGQKFGKSFFRGHGLYSPEGLPVDAPTTEYAWMIEFLIGRIEGTLTMPQLTHVISAAKMFLDHLINNEDSLIYPKNLDLCHHMCPRLFCAQKCRHTFPSRHTDSEQEESKRRQAGVGCSLESDLKYKMFRFSADDVNIFVVDGNTALHLKAKPIRFSMCTEHLSGGEEGGCLNIGSLKISQFIRYDTQFSNANGPASSQNVWVECGLVELNFPTIQIISPWTEKVSNERAMYQKFHDSRTHRLWFIQSKNLRSTLMPYVCGCRGNCMFYGSNANGHHFDVGNIHQEMNNDQKKSITLAAYNILSTVSDMGSEPSTSNVASKTTLSSAFGRSLLRTGEAALRLFNDRSSCSSNVYSITAAATSGMSSKMSTSTNEVVRISPESGTVKTKVYSVILF</sequence>
<keyword evidence="1" id="KW-1133">Transmembrane helix</keyword>
<keyword evidence="1" id="KW-0812">Transmembrane</keyword>
<evidence type="ECO:0000256" key="1">
    <source>
        <dbReference type="SAM" id="Phobius"/>
    </source>
</evidence>
<evidence type="ECO:0000313" key="4">
    <source>
        <dbReference type="WBParaSite" id="nRc.2.0.1.t34178-RA"/>
    </source>
</evidence>